<dbReference type="Proteomes" id="UP001162992">
    <property type="component" value="Chromosome 1"/>
</dbReference>
<reference evidence="2" key="1">
    <citation type="journal article" date="2024" name="Proc. Natl. Acad. Sci. U.S.A.">
        <title>Extraordinary preservation of gene collinearity over three hundred million years revealed in homosporous lycophytes.</title>
        <authorList>
            <person name="Li C."/>
            <person name="Wickell D."/>
            <person name="Kuo L.Y."/>
            <person name="Chen X."/>
            <person name="Nie B."/>
            <person name="Liao X."/>
            <person name="Peng D."/>
            <person name="Ji J."/>
            <person name="Jenkins J."/>
            <person name="Williams M."/>
            <person name="Shu S."/>
            <person name="Plott C."/>
            <person name="Barry K."/>
            <person name="Rajasekar S."/>
            <person name="Grimwood J."/>
            <person name="Han X."/>
            <person name="Sun S."/>
            <person name="Hou Z."/>
            <person name="He W."/>
            <person name="Dai G."/>
            <person name="Sun C."/>
            <person name="Schmutz J."/>
            <person name="Leebens-Mack J.H."/>
            <person name="Li F.W."/>
            <person name="Wang L."/>
        </authorList>
    </citation>
    <scope>NUCLEOTIDE SEQUENCE [LARGE SCALE GENOMIC DNA]</scope>
    <source>
        <strain evidence="2">cv. PW_Plant_1</strain>
    </source>
</reference>
<protein>
    <submittedName>
        <fullName evidence="1">Uncharacterized protein</fullName>
    </submittedName>
</protein>
<sequence>MEEGGCRQQQHWEEANSHTSTAIVQMPQHEEEEEDDDAEAEGAVLLQQWPTVDGPLGVQQEQALKQARTFFYAGFFMLPWLWFVNCFYFWPILQHRRYSDPLLRPYVLWSGVGFMIYSTLLLSWALTFSIGGEKVFGPVWRQLAVYNIADKFELTGY</sequence>
<organism evidence="1 2">
    <name type="scientific">Diphasiastrum complanatum</name>
    <name type="common">Issler's clubmoss</name>
    <name type="synonym">Lycopodium complanatum</name>
    <dbReference type="NCBI Taxonomy" id="34168"/>
    <lineage>
        <taxon>Eukaryota</taxon>
        <taxon>Viridiplantae</taxon>
        <taxon>Streptophyta</taxon>
        <taxon>Embryophyta</taxon>
        <taxon>Tracheophyta</taxon>
        <taxon>Lycopodiopsida</taxon>
        <taxon>Lycopodiales</taxon>
        <taxon>Lycopodiaceae</taxon>
        <taxon>Lycopodioideae</taxon>
        <taxon>Diphasiastrum</taxon>
    </lineage>
</organism>
<proteinExistence type="predicted"/>
<evidence type="ECO:0000313" key="1">
    <source>
        <dbReference type="EMBL" id="KAJ7568996.1"/>
    </source>
</evidence>
<comment type="caution">
    <text evidence="1">The sequence shown here is derived from an EMBL/GenBank/DDBJ whole genome shotgun (WGS) entry which is preliminary data.</text>
</comment>
<name>A0ACC2ERH8_DIPCM</name>
<dbReference type="EMBL" id="CM055092">
    <property type="protein sequence ID" value="KAJ7568996.1"/>
    <property type="molecule type" value="Genomic_DNA"/>
</dbReference>
<gene>
    <name evidence="1" type="ORF">O6H91_01G056300</name>
</gene>
<accession>A0ACC2ERH8</accession>
<evidence type="ECO:0000313" key="2">
    <source>
        <dbReference type="Proteomes" id="UP001162992"/>
    </source>
</evidence>
<keyword evidence="2" id="KW-1185">Reference proteome</keyword>